<dbReference type="Gene3D" id="3.30.160.170">
    <property type="entry name" value="FlaG-like"/>
    <property type="match status" value="1"/>
</dbReference>
<keyword evidence="3" id="KW-1185">Reference proteome</keyword>
<proteinExistence type="predicted"/>
<keyword evidence="2" id="KW-0966">Cell projection</keyword>
<accession>A0ABT0XIF3</accession>
<gene>
    <name evidence="2" type="ORF">NDM98_09440</name>
</gene>
<evidence type="ECO:0000313" key="2">
    <source>
        <dbReference type="EMBL" id="MCM2675693.1"/>
    </source>
</evidence>
<name>A0ABT0XIF3_9BACI</name>
<protein>
    <submittedName>
        <fullName evidence="2">Flagellar protein FlaG</fullName>
    </submittedName>
</protein>
<keyword evidence="2" id="KW-0969">Cilium</keyword>
<reference evidence="2" key="1">
    <citation type="submission" date="2022-06" db="EMBL/GenBank/DDBJ databases">
        <title>Alkalicoccobacillus porphyridii sp. nov., isolated from a marine red alga, Porphyridium purpureum and reclassification of Shouchella plakortidis and Shouchella gibsonii as Alkalicoccobacillus plakortidis comb. nov. and Alkalicoccobacillus gibsonii comb. nov.</title>
        <authorList>
            <person name="Kim K.H."/>
            <person name="Lee J.K."/>
            <person name="Han D.M."/>
            <person name="Baek J.H."/>
            <person name="Jeon C.O."/>
        </authorList>
    </citation>
    <scope>NUCLEOTIDE SEQUENCE</scope>
    <source>
        <strain evidence="2">DSM 19153</strain>
    </source>
</reference>
<dbReference type="SUPFAM" id="SSF160214">
    <property type="entry name" value="FlaG-like"/>
    <property type="match status" value="1"/>
</dbReference>
<sequence length="117" mass="13169">MDIQPTSPTIPDVNRAQAVVKANHQQKPVGQFDPKPPFGNQEKALNDVENQIESMNDLLSTTPTSIKFNMHKDLDRIYVQVVDLQTKEVVKEIPPEEFLDMVASMLKNAGLIVDERV</sequence>
<comment type="caution">
    <text evidence="2">The sequence shown here is derived from an EMBL/GenBank/DDBJ whole genome shotgun (WGS) entry which is preliminary data.</text>
</comment>
<evidence type="ECO:0000256" key="1">
    <source>
        <dbReference type="SAM" id="MobiDB-lite"/>
    </source>
</evidence>
<dbReference type="PANTHER" id="PTHR37166:SF1">
    <property type="entry name" value="PROTEIN FLAG"/>
    <property type="match status" value="1"/>
</dbReference>
<dbReference type="InterPro" id="IPR005186">
    <property type="entry name" value="FlaG"/>
</dbReference>
<dbReference type="PANTHER" id="PTHR37166">
    <property type="entry name" value="PROTEIN FLAG"/>
    <property type="match status" value="1"/>
</dbReference>
<dbReference type="InterPro" id="IPR035924">
    <property type="entry name" value="FlaG-like_sf"/>
</dbReference>
<organism evidence="2 3">
    <name type="scientific">Alkalicoccobacillus plakortidis</name>
    <dbReference type="NCBI Taxonomy" id="444060"/>
    <lineage>
        <taxon>Bacteria</taxon>
        <taxon>Bacillati</taxon>
        <taxon>Bacillota</taxon>
        <taxon>Bacilli</taxon>
        <taxon>Bacillales</taxon>
        <taxon>Bacillaceae</taxon>
        <taxon>Alkalicoccobacillus</taxon>
    </lineage>
</organism>
<dbReference type="RefSeq" id="WP_251606745.1">
    <property type="nucleotide sequence ID" value="NZ_JAMQJY010000001.1"/>
</dbReference>
<dbReference type="Proteomes" id="UP001203665">
    <property type="component" value="Unassembled WGS sequence"/>
</dbReference>
<dbReference type="EMBL" id="JAMQJY010000001">
    <property type="protein sequence ID" value="MCM2675693.1"/>
    <property type="molecule type" value="Genomic_DNA"/>
</dbReference>
<feature type="region of interest" description="Disordered" evidence="1">
    <location>
        <begin position="1"/>
        <end position="37"/>
    </location>
</feature>
<evidence type="ECO:0000313" key="3">
    <source>
        <dbReference type="Proteomes" id="UP001203665"/>
    </source>
</evidence>
<dbReference type="Pfam" id="PF03646">
    <property type="entry name" value="FlaG"/>
    <property type="match status" value="1"/>
</dbReference>
<keyword evidence="2" id="KW-0282">Flagellum</keyword>